<feature type="compositionally biased region" description="Acidic residues" evidence="2">
    <location>
        <begin position="235"/>
        <end position="252"/>
    </location>
</feature>
<feature type="compositionally biased region" description="Basic residues" evidence="2">
    <location>
        <begin position="364"/>
        <end position="374"/>
    </location>
</feature>
<feature type="compositionally biased region" description="Polar residues" evidence="2">
    <location>
        <begin position="206"/>
        <end position="219"/>
    </location>
</feature>
<dbReference type="PANTHER" id="PTHR23325:SF1">
    <property type="entry name" value="SERUM RESPONSE FACTOR-BINDING PROTEIN 1"/>
    <property type="match status" value="1"/>
</dbReference>
<evidence type="ECO:0000259" key="3">
    <source>
        <dbReference type="Pfam" id="PF09073"/>
    </source>
</evidence>
<name>A0ABX6EZV3_KLUMA</name>
<feature type="compositionally biased region" description="Basic and acidic residues" evidence="2">
    <location>
        <begin position="390"/>
        <end position="416"/>
    </location>
</feature>
<reference evidence="4 5" key="1">
    <citation type="submission" date="2016-03" db="EMBL/GenBank/DDBJ databases">
        <title>How can Kluyveromyces marxianus grow so fast - potential evolutionary course in Saccharomyces Complex revealed by comparative genomics.</title>
        <authorList>
            <person name="Mo W."/>
            <person name="Lu W."/>
            <person name="Yang X."/>
            <person name="Qi J."/>
            <person name="Lv H."/>
        </authorList>
    </citation>
    <scope>NUCLEOTIDE SEQUENCE [LARGE SCALE GENOMIC DNA]</scope>
    <source>
        <strain evidence="4 5">FIM1</strain>
    </source>
</reference>
<dbReference type="Proteomes" id="UP000422736">
    <property type="component" value="Chromosome 6"/>
</dbReference>
<proteinExistence type="predicted"/>
<evidence type="ECO:0000313" key="5">
    <source>
        <dbReference type="Proteomes" id="UP000422736"/>
    </source>
</evidence>
<keyword evidence="1" id="KW-0175">Coiled coil</keyword>
<dbReference type="Pfam" id="PF09073">
    <property type="entry name" value="BUD22"/>
    <property type="match status" value="1"/>
</dbReference>
<evidence type="ECO:0000256" key="2">
    <source>
        <dbReference type="SAM" id="MobiDB-lite"/>
    </source>
</evidence>
<feature type="compositionally biased region" description="Polar residues" evidence="2">
    <location>
        <begin position="420"/>
        <end position="439"/>
    </location>
</feature>
<feature type="compositionally biased region" description="Basic and acidic residues" evidence="2">
    <location>
        <begin position="220"/>
        <end position="234"/>
    </location>
</feature>
<dbReference type="InterPro" id="IPR015158">
    <property type="entry name" value="Bud22_dom"/>
</dbReference>
<evidence type="ECO:0000256" key="1">
    <source>
        <dbReference type="ARBA" id="ARBA00023054"/>
    </source>
</evidence>
<dbReference type="InterPro" id="IPR037393">
    <property type="entry name" value="Bud22/SRFB1"/>
</dbReference>
<keyword evidence="5" id="KW-1185">Reference proteome</keyword>
<dbReference type="EMBL" id="CP015059">
    <property type="protein sequence ID" value="QGN17140.1"/>
    <property type="molecule type" value="Genomic_DNA"/>
</dbReference>
<feature type="domain" description="Bud22" evidence="3">
    <location>
        <begin position="25"/>
        <end position="476"/>
    </location>
</feature>
<accession>A0ABX6EZV3</accession>
<dbReference type="PANTHER" id="PTHR23325">
    <property type="entry name" value="SERUM RESPONSE FACTOR-BINDING"/>
    <property type="match status" value="1"/>
</dbReference>
<evidence type="ECO:0000313" key="4">
    <source>
        <dbReference type="EMBL" id="QGN17140.1"/>
    </source>
</evidence>
<sequence>MGKENLIFKLDSLEYQLHYINQETDKFQPRFKQTLQFFNSKSKKVNKKVNKLVENSDRDAILEEIKSIRLRILDQKIHHVLQRLHTHWIKNAIITKDPEVSKIGIETFIKYVSYSKLIKLTVSLLGGIKGCPDWFHEHEFYRIANDKTNELNPSLIYNDVFVKRKLNPLVSKLMNNKIVKEQLLTYENALHVLLNEKDKVKKTEDPASNNKQKSTNDNSSSKETKQSKSGKEESASESEAESESESEPEEDLTDGREAPELDSETEELLAKEYDGLLVGSDEESDDEVHLDPNVDYNQVTDEEPDYEDSNSEEEEDSDSEPSGPKAKKPKYELPELMHGYISGEEDEDIDDKVAKRQSSNVPAKKNRRGQRARQKIWEKKYGSQAKHVQRQLEKERQEREKRQREYEERQAKREAKAAQNPQYQRIITPQHSSGSVDNQTKNNIVEKPIHPSWEAKKIAEEKQKNVKFQGKKITFD</sequence>
<protein>
    <submittedName>
        <fullName evidence="4">Bud site selection protein 22</fullName>
    </submittedName>
</protein>
<organism evidence="4 5">
    <name type="scientific">Kluyveromyces marxianus</name>
    <name type="common">Yeast</name>
    <name type="synonym">Candida kefyr</name>
    <dbReference type="NCBI Taxonomy" id="4911"/>
    <lineage>
        <taxon>Eukaryota</taxon>
        <taxon>Fungi</taxon>
        <taxon>Dikarya</taxon>
        <taxon>Ascomycota</taxon>
        <taxon>Saccharomycotina</taxon>
        <taxon>Saccharomycetes</taxon>
        <taxon>Saccharomycetales</taxon>
        <taxon>Saccharomycetaceae</taxon>
        <taxon>Kluyveromyces</taxon>
    </lineage>
</organism>
<gene>
    <name evidence="4" type="primary">BUD22</name>
    <name evidence="4" type="ORF">FIM1_3871</name>
</gene>
<feature type="compositionally biased region" description="Acidic residues" evidence="2">
    <location>
        <begin position="300"/>
        <end position="319"/>
    </location>
</feature>
<feature type="region of interest" description="Disordered" evidence="2">
    <location>
        <begin position="201"/>
        <end position="439"/>
    </location>
</feature>